<evidence type="ECO:0000313" key="2">
    <source>
        <dbReference type="EnsemblPlants" id="Kaladp0003s0100.1.v1.1.CDS.1"/>
    </source>
</evidence>
<organism evidence="2 3">
    <name type="scientific">Kalanchoe fedtschenkoi</name>
    <name type="common">Lavender scallops</name>
    <name type="synonym">South American air plant</name>
    <dbReference type="NCBI Taxonomy" id="63787"/>
    <lineage>
        <taxon>Eukaryota</taxon>
        <taxon>Viridiplantae</taxon>
        <taxon>Streptophyta</taxon>
        <taxon>Embryophyta</taxon>
        <taxon>Tracheophyta</taxon>
        <taxon>Spermatophyta</taxon>
        <taxon>Magnoliopsida</taxon>
        <taxon>eudicotyledons</taxon>
        <taxon>Gunneridae</taxon>
        <taxon>Pentapetalae</taxon>
        <taxon>Saxifragales</taxon>
        <taxon>Crassulaceae</taxon>
        <taxon>Kalanchoe</taxon>
    </lineage>
</organism>
<evidence type="ECO:0000256" key="1">
    <source>
        <dbReference type="SAM" id="Phobius"/>
    </source>
</evidence>
<protein>
    <submittedName>
        <fullName evidence="2">Uncharacterized protein</fullName>
    </submittedName>
</protein>
<keyword evidence="1" id="KW-0472">Membrane</keyword>
<evidence type="ECO:0000313" key="3">
    <source>
        <dbReference type="Proteomes" id="UP000594263"/>
    </source>
</evidence>
<accession>A0A7N0R9T8</accession>
<dbReference type="EnsemblPlants" id="Kaladp0003s0100.1.v1.1">
    <property type="protein sequence ID" value="Kaladp0003s0100.1.v1.1.CDS.1"/>
    <property type="gene ID" value="Kaladp0003s0100.v1.1"/>
</dbReference>
<feature type="transmembrane region" description="Helical" evidence="1">
    <location>
        <begin position="65"/>
        <end position="85"/>
    </location>
</feature>
<dbReference type="PANTHER" id="PTHR33306">
    <property type="entry name" value="EXPRESSED PROTEIN-RELATED-RELATED"/>
    <property type="match status" value="1"/>
</dbReference>
<proteinExistence type="predicted"/>
<dbReference type="Gramene" id="Kaladp0003s0100.1.v1.1">
    <property type="protein sequence ID" value="Kaladp0003s0100.1.v1.1.CDS.1"/>
    <property type="gene ID" value="Kaladp0003s0100.v1.1"/>
</dbReference>
<dbReference type="Proteomes" id="UP000594263">
    <property type="component" value="Unplaced"/>
</dbReference>
<reference evidence="2" key="1">
    <citation type="submission" date="2021-01" db="UniProtKB">
        <authorList>
            <consortium name="EnsemblPlants"/>
        </authorList>
    </citation>
    <scope>IDENTIFICATION</scope>
</reference>
<sequence length="134" mass="15093">MGWFFKSRRGPEWKHGWQAQALDSASAPPAPLVAVLCIVLLFLAMSNQMDYRAYVYRRKVRVNSFLLFAPMLVIVVSLLVAQVGSFMNSSRRRYDGDLVSRAGEGSPWLVAGVVILLLVMVSYQPTFQPRLFPV</sequence>
<name>A0A7N0R9T8_KALFE</name>
<dbReference type="OMA" id="VYIMIDS"/>
<keyword evidence="1" id="KW-1133">Transmembrane helix</keyword>
<dbReference type="PANTHER" id="PTHR33306:SF40">
    <property type="entry name" value="EXPRESSED PROTEIN"/>
    <property type="match status" value="1"/>
</dbReference>
<feature type="transmembrane region" description="Helical" evidence="1">
    <location>
        <begin position="105"/>
        <end position="123"/>
    </location>
</feature>
<keyword evidence="1" id="KW-0812">Transmembrane</keyword>
<keyword evidence="3" id="KW-1185">Reference proteome</keyword>
<feature type="transmembrane region" description="Helical" evidence="1">
    <location>
        <begin position="26"/>
        <end position="44"/>
    </location>
</feature>
<dbReference type="AlphaFoldDB" id="A0A7N0R9T8"/>